<dbReference type="GeneID" id="300572512"/>
<sequence>MEYYNSRKKKTSGCAAMYNVEITALLCLELNPFGKLIPIFGPFSGPQPYVDRNAAQHEQRVVTQHLPPSSYALGVAIVCCRKSVCASQSTSKSEAEKKPPVLPHGNMALLALSIDVIAADGKMQSRCIWKADAALQRCHFTPCLTIEG</sequence>
<evidence type="ECO:0000313" key="2">
    <source>
        <dbReference type="Proteomes" id="UP001642720"/>
    </source>
</evidence>
<comment type="caution">
    <text evidence="1">The sequence shown here is derived from an EMBL/GenBank/DDBJ whole genome shotgun (WGS) entry which is preliminary data.</text>
</comment>
<organism evidence="1 2">
    <name type="scientific">Trichoderma ghanense</name>
    <dbReference type="NCBI Taxonomy" id="65468"/>
    <lineage>
        <taxon>Eukaryota</taxon>
        <taxon>Fungi</taxon>
        <taxon>Dikarya</taxon>
        <taxon>Ascomycota</taxon>
        <taxon>Pezizomycotina</taxon>
        <taxon>Sordariomycetes</taxon>
        <taxon>Hypocreomycetidae</taxon>
        <taxon>Hypocreales</taxon>
        <taxon>Hypocreaceae</taxon>
        <taxon>Trichoderma</taxon>
    </lineage>
</organism>
<reference evidence="1 2" key="1">
    <citation type="submission" date="2018-01" db="EMBL/GenBank/DDBJ databases">
        <title>Genome characterization of the sugarcane-associated fungus Trichoderma ghanense CCMA-1212 and their application in lignocelulose bioconversion.</title>
        <authorList>
            <person name="Steindorff A.S."/>
            <person name="Mendes T.D."/>
            <person name="Vilela E.S.D."/>
            <person name="Rodrigues D.S."/>
            <person name="Formighieri E.F."/>
            <person name="Melo I.S."/>
            <person name="Favaro L.C.L."/>
        </authorList>
    </citation>
    <scope>NUCLEOTIDE SEQUENCE [LARGE SCALE GENOMIC DNA]</scope>
    <source>
        <strain evidence="1 2">CCMA-1212</strain>
    </source>
</reference>
<dbReference type="EMBL" id="PPTA01000001">
    <property type="protein sequence ID" value="TFB06661.1"/>
    <property type="molecule type" value="Genomic_DNA"/>
</dbReference>
<proteinExistence type="predicted"/>
<gene>
    <name evidence="1" type="ORF">CCMA1212_000601</name>
</gene>
<dbReference type="Proteomes" id="UP001642720">
    <property type="component" value="Unassembled WGS sequence"/>
</dbReference>
<protein>
    <submittedName>
        <fullName evidence="1">Uncharacterized protein</fullName>
    </submittedName>
</protein>
<accession>A0ABY2HET0</accession>
<keyword evidence="2" id="KW-1185">Reference proteome</keyword>
<evidence type="ECO:0000313" key="1">
    <source>
        <dbReference type="EMBL" id="TFB06661.1"/>
    </source>
</evidence>
<dbReference type="RefSeq" id="XP_073562862.1">
    <property type="nucleotide sequence ID" value="XM_073698062.1"/>
</dbReference>
<name>A0ABY2HET0_9HYPO</name>